<feature type="transmembrane region" description="Helical" evidence="7">
    <location>
        <begin position="413"/>
        <end position="438"/>
    </location>
</feature>
<name>A0A4V3BUL4_9SPHN</name>
<dbReference type="PANTHER" id="PTHR23517">
    <property type="entry name" value="RESISTANCE PROTEIN MDTM, PUTATIVE-RELATED-RELATED"/>
    <property type="match status" value="1"/>
</dbReference>
<feature type="transmembrane region" description="Helical" evidence="7">
    <location>
        <begin position="110"/>
        <end position="127"/>
    </location>
</feature>
<accession>A0A4V3BUL4</accession>
<feature type="transmembrane region" description="Helical" evidence="7">
    <location>
        <begin position="84"/>
        <end position="105"/>
    </location>
</feature>
<dbReference type="AlphaFoldDB" id="A0A4V3BUL4"/>
<sequence length="451" mass="47923">MAAPDSLSAMKRSPLRSRRFLAVAAMEFWERFAMYGVKSLLALILIDHVLAGNLSHVAGAAMVRELSASLFGPVSTTGLASQLYGYANALIYLSIPLGGLFGDLLDNRRVMVLFGGIAMLAGLGMMLQESSFLIGLIPFAAGTGLMKGNLSVQIGLLFSDEAERQRGYTIYLGFLNAGAIGGPLICGAVALYAGPMAAIGVAALAVLIGLVLYGRYGERDQAGRIVSTPGTTVRAAPVINTALLIAALGAVYLCFAAYEQIGNIFLVWARRHVDLDLHGWRMPVAWFLSLDGLATLTLIAGWQALLRMFDRRGVAIEPLVQIMVGTILCAAGYLVLTIASALDGATHIGWALAYLLLVDAAIVLVWPSGLSLIAGLAPRNMVGWWTGLFYLHGFFANICVGLIGVYYDRMPTPAFWLFHAMMATFGGFVALGAGVLLVPALRSRQATTTSA</sequence>
<gene>
    <name evidence="8" type="ORF">EV664_101587</name>
</gene>
<keyword evidence="9" id="KW-1185">Reference proteome</keyword>
<evidence type="ECO:0000313" key="8">
    <source>
        <dbReference type="EMBL" id="TDN87008.1"/>
    </source>
</evidence>
<dbReference type="Pfam" id="PF07690">
    <property type="entry name" value="MFS_1"/>
    <property type="match status" value="1"/>
</dbReference>
<feature type="transmembrane region" description="Helical" evidence="7">
    <location>
        <begin position="170"/>
        <end position="190"/>
    </location>
</feature>
<organism evidence="8 9">
    <name type="scientific">Stakelama pacifica</name>
    <dbReference type="NCBI Taxonomy" id="517720"/>
    <lineage>
        <taxon>Bacteria</taxon>
        <taxon>Pseudomonadati</taxon>
        <taxon>Pseudomonadota</taxon>
        <taxon>Alphaproteobacteria</taxon>
        <taxon>Sphingomonadales</taxon>
        <taxon>Sphingomonadaceae</taxon>
        <taxon>Stakelama</taxon>
    </lineage>
</organism>
<evidence type="ECO:0000313" key="9">
    <source>
        <dbReference type="Proteomes" id="UP000295493"/>
    </source>
</evidence>
<keyword evidence="6 7" id="KW-0472">Membrane</keyword>
<dbReference type="Gene3D" id="1.20.1250.20">
    <property type="entry name" value="MFS general substrate transporter like domains"/>
    <property type="match status" value="2"/>
</dbReference>
<evidence type="ECO:0000256" key="5">
    <source>
        <dbReference type="ARBA" id="ARBA00022989"/>
    </source>
</evidence>
<comment type="subcellular location">
    <subcellularLocation>
        <location evidence="1">Cell membrane</location>
        <topology evidence="1">Multi-pass membrane protein</topology>
    </subcellularLocation>
</comment>
<evidence type="ECO:0000256" key="1">
    <source>
        <dbReference type="ARBA" id="ARBA00004651"/>
    </source>
</evidence>
<feature type="transmembrane region" description="Helical" evidence="7">
    <location>
        <begin position="133"/>
        <end position="158"/>
    </location>
</feature>
<reference evidence="8 9" key="1">
    <citation type="submission" date="2019-03" db="EMBL/GenBank/DDBJ databases">
        <title>Genomic Encyclopedia of Type Strains, Phase IV (KMG-IV): sequencing the most valuable type-strain genomes for metagenomic binning, comparative biology and taxonomic classification.</title>
        <authorList>
            <person name="Goeker M."/>
        </authorList>
    </citation>
    <scope>NUCLEOTIDE SEQUENCE [LARGE SCALE GENOMIC DNA]</scope>
    <source>
        <strain evidence="8 9">DSM 25059</strain>
    </source>
</reference>
<dbReference type="InterPro" id="IPR036259">
    <property type="entry name" value="MFS_trans_sf"/>
</dbReference>
<feature type="transmembrane region" description="Helical" evidence="7">
    <location>
        <begin position="388"/>
        <end position="407"/>
    </location>
</feature>
<keyword evidence="4 7" id="KW-0812">Transmembrane</keyword>
<feature type="transmembrane region" description="Helical" evidence="7">
    <location>
        <begin position="284"/>
        <end position="306"/>
    </location>
</feature>
<feature type="transmembrane region" description="Helical" evidence="7">
    <location>
        <begin position="196"/>
        <end position="214"/>
    </location>
</feature>
<evidence type="ECO:0000256" key="3">
    <source>
        <dbReference type="ARBA" id="ARBA00022475"/>
    </source>
</evidence>
<evidence type="ECO:0000256" key="7">
    <source>
        <dbReference type="SAM" id="Phobius"/>
    </source>
</evidence>
<feature type="transmembrane region" description="Helical" evidence="7">
    <location>
        <begin position="235"/>
        <end position="258"/>
    </location>
</feature>
<dbReference type="GO" id="GO:0022857">
    <property type="term" value="F:transmembrane transporter activity"/>
    <property type="evidence" value="ECO:0007669"/>
    <property type="project" value="InterPro"/>
</dbReference>
<protein>
    <submittedName>
        <fullName evidence="8">POT family proton-dependent oligopeptide transporter</fullName>
    </submittedName>
</protein>
<evidence type="ECO:0000256" key="6">
    <source>
        <dbReference type="ARBA" id="ARBA00023136"/>
    </source>
</evidence>
<dbReference type="InterPro" id="IPR050171">
    <property type="entry name" value="MFS_Transporters"/>
</dbReference>
<dbReference type="InterPro" id="IPR011701">
    <property type="entry name" value="MFS"/>
</dbReference>
<feature type="transmembrane region" description="Helical" evidence="7">
    <location>
        <begin position="318"/>
        <end position="342"/>
    </location>
</feature>
<dbReference type="Proteomes" id="UP000295493">
    <property type="component" value="Unassembled WGS sequence"/>
</dbReference>
<keyword evidence="5 7" id="KW-1133">Transmembrane helix</keyword>
<evidence type="ECO:0000256" key="4">
    <source>
        <dbReference type="ARBA" id="ARBA00022692"/>
    </source>
</evidence>
<evidence type="ECO:0000256" key="2">
    <source>
        <dbReference type="ARBA" id="ARBA00022448"/>
    </source>
</evidence>
<dbReference type="SUPFAM" id="SSF103473">
    <property type="entry name" value="MFS general substrate transporter"/>
    <property type="match status" value="1"/>
</dbReference>
<dbReference type="GO" id="GO:0005886">
    <property type="term" value="C:plasma membrane"/>
    <property type="evidence" value="ECO:0007669"/>
    <property type="project" value="UniProtKB-SubCell"/>
</dbReference>
<dbReference type="PANTHER" id="PTHR23517:SF15">
    <property type="entry name" value="PROTON-DEPENDENT OLIGOPEPTIDE FAMILY TRANSPORT PROTEIN"/>
    <property type="match status" value="1"/>
</dbReference>
<proteinExistence type="predicted"/>
<feature type="transmembrane region" description="Helical" evidence="7">
    <location>
        <begin position="348"/>
        <end position="376"/>
    </location>
</feature>
<dbReference type="EMBL" id="SNWD01000001">
    <property type="protein sequence ID" value="TDN87008.1"/>
    <property type="molecule type" value="Genomic_DNA"/>
</dbReference>
<keyword evidence="2" id="KW-0813">Transport</keyword>
<keyword evidence="3" id="KW-1003">Cell membrane</keyword>
<comment type="caution">
    <text evidence="8">The sequence shown here is derived from an EMBL/GenBank/DDBJ whole genome shotgun (WGS) entry which is preliminary data.</text>
</comment>